<keyword evidence="3" id="KW-1185">Reference proteome</keyword>
<feature type="domain" description="Mycothiol-dependent maleylpyruvate isomerase metal-binding" evidence="1">
    <location>
        <begin position="18"/>
        <end position="128"/>
    </location>
</feature>
<evidence type="ECO:0000313" key="3">
    <source>
        <dbReference type="Proteomes" id="UP001498238"/>
    </source>
</evidence>
<dbReference type="SUPFAM" id="SSF109854">
    <property type="entry name" value="DinB/YfiT-like putative metalloenzymes"/>
    <property type="match status" value="1"/>
</dbReference>
<dbReference type="InterPro" id="IPR024344">
    <property type="entry name" value="MDMPI_metal-binding"/>
</dbReference>
<protein>
    <submittedName>
        <fullName evidence="2">TIGR03086 family metal-binding protein</fullName>
    </submittedName>
</protein>
<proteinExistence type="predicted"/>
<gene>
    <name evidence="2" type="ORF">NCCP602_32130</name>
</gene>
<dbReference type="Gene3D" id="1.20.120.450">
    <property type="entry name" value="dinb family like domain"/>
    <property type="match status" value="1"/>
</dbReference>
<sequence length="188" mass="19805">MAAPSNKDTAEDFAVFASAAAYALDALSAVENSDFERPTPCADWNVRDIALHLADVSDAILDYAQSGTLTAPTPRPEDTPEPTVLAQERITAVIETLTNTTTSLVWTVHFPAAARAAANEFAAHGWDINSALGTGQPVPEATATALLAFIDGCLGEEERRSSFAPAIPLASTACPSDRFLAYLGRQPS</sequence>
<organism evidence="2 3">
    <name type="scientific">Brevibacterium metallidurans</name>
    <dbReference type="NCBI Taxonomy" id="1482676"/>
    <lineage>
        <taxon>Bacteria</taxon>
        <taxon>Bacillati</taxon>
        <taxon>Actinomycetota</taxon>
        <taxon>Actinomycetes</taxon>
        <taxon>Micrococcales</taxon>
        <taxon>Brevibacteriaceae</taxon>
        <taxon>Brevibacterium</taxon>
    </lineage>
</organism>
<evidence type="ECO:0000259" key="1">
    <source>
        <dbReference type="Pfam" id="PF11716"/>
    </source>
</evidence>
<dbReference type="NCBIfam" id="TIGR03083">
    <property type="entry name" value="maleylpyruvate isomerase family mycothiol-dependent enzyme"/>
    <property type="match status" value="1"/>
</dbReference>
<name>A0ABN0SS63_9MICO</name>
<dbReference type="Pfam" id="PF11716">
    <property type="entry name" value="MDMPI_N"/>
    <property type="match status" value="1"/>
</dbReference>
<dbReference type="InterPro" id="IPR034660">
    <property type="entry name" value="DinB/YfiT-like"/>
</dbReference>
<dbReference type="EMBL" id="BAAAAF010000019">
    <property type="protein sequence ID" value="GAA0037251.1"/>
    <property type="molecule type" value="Genomic_DNA"/>
</dbReference>
<reference evidence="2 3" key="1">
    <citation type="submission" date="2024-01" db="EMBL/GenBank/DDBJ databases">
        <title>Characterization of antibiotic resistant novel bacterial strains and their environmental applications.</title>
        <authorList>
            <person name="Manzoor S."/>
            <person name="Abbas S."/>
            <person name="Arshad M."/>
            <person name="Ahmed I."/>
        </authorList>
    </citation>
    <scope>NUCLEOTIDE SEQUENCE [LARGE SCALE GENOMIC DNA]</scope>
    <source>
        <strain evidence="2 3">NCCP-602</strain>
    </source>
</reference>
<dbReference type="RefSeq" id="WP_339393879.1">
    <property type="nucleotide sequence ID" value="NZ_BAAAAF010000019.1"/>
</dbReference>
<dbReference type="Proteomes" id="UP001498238">
    <property type="component" value="Unassembled WGS sequence"/>
</dbReference>
<comment type="caution">
    <text evidence="2">The sequence shown here is derived from an EMBL/GenBank/DDBJ whole genome shotgun (WGS) entry which is preliminary data.</text>
</comment>
<dbReference type="InterPro" id="IPR017517">
    <property type="entry name" value="Maleyloyr_isom"/>
</dbReference>
<evidence type="ECO:0000313" key="2">
    <source>
        <dbReference type="EMBL" id="GAA0037251.1"/>
    </source>
</evidence>
<accession>A0ABN0SS63</accession>